<evidence type="ECO:0000313" key="2">
    <source>
        <dbReference type="EMBL" id="EDL78884.1"/>
    </source>
</evidence>
<dbReference type="EMBL" id="CH473995">
    <property type="protein sequence ID" value="EDL78884.1"/>
    <property type="molecule type" value="Genomic_DNA"/>
</dbReference>
<feature type="region of interest" description="Disordered" evidence="1">
    <location>
        <begin position="1"/>
        <end position="22"/>
    </location>
</feature>
<gene>
    <name evidence="2" type="ORF">rCG_59068</name>
</gene>
<accession>A6JPN8</accession>
<protein>
    <submittedName>
        <fullName evidence="2">RCG59068</fullName>
    </submittedName>
</protein>
<dbReference type="Proteomes" id="UP000234681">
    <property type="component" value="Chromosome 16"/>
</dbReference>
<evidence type="ECO:0000313" key="3">
    <source>
        <dbReference type="Proteomes" id="UP000234681"/>
    </source>
</evidence>
<sequence>MPFLKRFCRPHPPGVPPSQERNSGEWIFIRRDHPCSLGNSWATKTEPIHSLRQLPTSVILAPPTGRRKAKA</sequence>
<evidence type="ECO:0000256" key="1">
    <source>
        <dbReference type="SAM" id="MobiDB-lite"/>
    </source>
</evidence>
<dbReference type="AlphaFoldDB" id="A6JPN8"/>
<reference evidence="2 3" key="1">
    <citation type="submission" date="2005-09" db="EMBL/GenBank/DDBJ databases">
        <authorList>
            <person name="Mural R.J."/>
            <person name="Li P.W."/>
            <person name="Adams M.D."/>
            <person name="Amanatides P.G."/>
            <person name="Baden-Tillson H."/>
            <person name="Barnstead M."/>
            <person name="Chin S.H."/>
            <person name="Dew I."/>
            <person name="Evans C.A."/>
            <person name="Ferriera S."/>
            <person name="Flanigan M."/>
            <person name="Fosler C."/>
            <person name="Glodek A."/>
            <person name="Gu Z."/>
            <person name="Holt R.A."/>
            <person name="Jennings D."/>
            <person name="Kraft C.L."/>
            <person name="Lu F."/>
            <person name="Nguyen T."/>
            <person name="Nusskern D.R."/>
            <person name="Pfannkoch C.M."/>
            <person name="Sitter C."/>
            <person name="Sutton G.G."/>
            <person name="Venter J.C."/>
            <person name="Wang Z."/>
            <person name="Woodage T."/>
            <person name="Zheng X.H."/>
            <person name="Zhong F."/>
        </authorList>
    </citation>
    <scope>NUCLEOTIDE SEQUENCE [LARGE SCALE GENOMIC DNA]</scope>
    <source>
        <strain>BN</strain>
        <strain evidence="3">Sprague-Dawley</strain>
    </source>
</reference>
<proteinExistence type="predicted"/>
<organism evidence="2 3">
    <name type="scientific">Rattus norvegicus</name>
    <name type="common">Rat</name>
    <dbReference type="NCBI Taxonomy" id="10116"/>
    <lineage>
        <taxon>Eukaryota</taxon>
        <taxon>Metazoa</taxon>
        <taxon>Chordata</taxon>
        <taxon>Craniata</taxon>
        <taxon>Vertebrata</taxon>
        <taxon>Euteleostomi</taxon>
        <taxon>Mammalia</taxon>
        <taxon>Eutheria</taxon>
        <taxon>Euarchontoglires</taxon>
        <taxon>Glires</taxon>
        <taxon>Rodentia</taxon>
        <taxon>Myomorpha</taxon>
        <taxon>Muroidea</taxon>
        <taxon>Muridae</taxon>
        <taxon>Murinae</taxon>
        <taxon>Rattus</taxon>
    </lineage>
</organism>
<name>A6JPN8_RAT</name>